<evidence type="ECO:0000256" key="11">
    <source>
        <dbReference type="ARBA" id="ARBA00048823"/>
    </source>
</evidence>
<dbReference type="GO" id="GO:0006434">
    <property type="term" value="P:seryl-tRNA aminoacylation"/>
    <property type="evidence" value="ECO:0007669"/>
    <property type="project" value="UniProtKB-UniRule"/>
</dbReference>
<feature type="coiled-coil region" evidence="15">
    <location>
        <begin position="38"/>
        <end position="103"/>
    </location>
</feature>
<evidence type="ECO:0000256" key="15">
    <source>
        <dbReference type="SAM" id="Coils"/>
    </source>
</evidence>
<keyword evidence="7 12" id="KW-0067">ATP-binding</keyword>
<evidence type="ECO:0000256" key="7">
    <source>
        <dbReference type="ARBA" id="ARBA00022840"/>
    </source>
</evidence>
<evidence type="ECO:0000256" key="13">
    <source>
        <dbReference type="PIRSR" id="PIRSR001529-1"/>
    </source>
</evidence>
<dbReference type="HAMAP" id="MF_00176">
    <property type="entry name" value="Ser_tRNA_synth_type1"/>
    <property type="match status" value="1"/>
</dbReference>
<dbReference type="PRINTS" id="PR00981">
    <property type="entry name" value="TRNASYNTHSER"/>
</dbReference>
<dbReference type="AlphaFoldDB" id="A0A3Q8S3V9"/>
<comment type="subunit">
    <text evidence="12">Homodimer. The tRNA molecule binds across the dimer.</text>
</comment>
<dbReference type="GO" id="GO:0004828">
    <property type="term" value="F:serine-tRNA ligase activity"/>
    <property type="evidence" value="ECO:0007669"/>
    <property type="project" value="UniProtKB-UniRule"/>
</dbReference>
<dbReference type="Gene3D" id="1.10.287.40">
    <property type="entry name" value="Serine-tRNA synthetase, tRNA binding domain"/>
    <property type="match status" value="1"/>
</dbReference>
<dbReference type="PANTHER" id="PTHR43697:SF1">
    <property type="entry name" value="SERINE--TRNA LIGASE"/>
    <property type="match status" value="1"/>
</dbReference>
<dbReference type="InterPro" id="IPR002314">
    <property type="entry name" value="aa-tRNA-synt_IIb"/>
</dbReference>
<dbReference type="InterPro" id="IPR010978">
    <property type="entry name" value="tRNA-bd_arm"/>
</dbReference>
<keyword evidence="4 12" id="KW-0963">Cytoplasm</keyword>
<dbReference type="RefSeq" id="WP_125081618.1">
    <property type="nucleotide sequence ID" value="NZ_CP034248.1"/>
</dbReference>
<comment type="catalytic activity">
    <reaction evidence="11 12">
        <text>tRNA(Ser) + L-serine + ATP = L-seryl-tRNA(Ser) + AMP + diphosphate + H(+)</text>
        <dbReference type="Rhea" id="RHEA:12292"/>
        <dbReference type="Rhea" id="RHEA-COMP:9669"/>
        <dbReference type="Rhea" id="RHEA-COMP:9703"/>
        <dbReference type="ChEBI" id="CHEBI:15378"/>
        <dbReference type="ChEBI" id="CHEBI:30616"/>
        <dbReference type="ChEBI" id="CHEBI:33019"/>
        <dbReference type="ChEBI" id="CHEBI:33384"/>
        <dbReference type="ChEBI" id="CHEBI:78442"/>
        <dbReference type="ChEBI" id="CHEBI:78533"/>
        <dbReference type="ChEBI" id="CHEBI:456215"/>
        <dbReference type="EC" id="6.1.1.11"/>
    </reaction>
</comment>
<dbReference type="EC" id="6.1.1.11" evidence="12"/>
<feature type="binding site" evidence="12">
    <location>
        <position position="385"/>
    </location>
    <ligand>
        <name>L-serine</name>
        <dbReference type="ChEBI" id="CHEBI:33384"/>
    </ligand>
</feature>
<dbReference type="Pfam" id="PF02403">
    <property type="entry name" value="Seryl_tRNA_N"/>
    <property type="match status" value="1"/>
</dbReference>
<evidence type="ECO:0000256" key="6">
    <source>
        <dbReference type="ARBA" id="ARBA00022741"/>
    </source>
</evidence>
<dbReference type="GO" id="GO:0005737">
    <property type="term" value="C:cytoplasm"/>
    <property type="evidence" value="ECO:0007669"/>
    <property type="project" value="UniProtKB-SubCell"/>
</dbReference>
<comment type="subcellular location">
    <subcellularLocation>
        <location evidence="1 12">Cytoplasm</location>
    </subcellularLocation>
</comment>
<feature type="domain" description="Aminoacyl-transfer RNA synthetases class-II family profile" evidence="16">
    <location>
        <begin position="172"/>
        <end position="410"/>
    </location>
</feature>
<evidence type="ECO:0000256" key="8">
    <source>
        <dbReference type="ARBA" id="ARBA00022917"/>
    </source>
</evidence>
<dbReference type="GO" id="GO:0140096">
    <property type="term" value="F:catalytic activity, acting on a protein"/>
    <property type="evidence" value="ECO:0007669"/>
    <property type="project" value="UniProtKB-ARBA"/>
</dbReference>
<dbReference type="CDD" id="cd00770">
    <property type="entry name" value="SerRS_core"/>
    <property type="match status" value="1"/>
</dbReference>
<dbReference type="EMBL" id="CP034248">
    <property type="protein sequence ID" value="AZK45501.1"/>
    <property type="molecule type" value="Genomic_DNA"/>
</dbReference>
<gene>
    <name evidence="12" type="primary">serS</name>
    <name evidence="17" type="ORF">EIM92_04230</name>
</gene>
<dbReference type="InterPro" id="IPR002317">
    <property type="entry name" value="Ser-tRNA-ligase_type_1"/>
</dbReference>
<protein>
    <recommendedName>
        <fullName evidence="12">Serine--tRNA ligase</fullName>
        <ecNumber evidence="12">6.1.1.11</ecNumber>
    </recommendedName>
    <alternativeName>
        <fullName evidence="12">Seryl-tRNA synthetase</fullName>
        <shortName evidence="12">SerRS</shortName>
    </alternativeName>
    <alternativeName>
        <fullName evidence="12">Seryl-tRNA(Ser/Sec) synthetase</fullName>
    </alternativeName>
</protein>
<evidence type="ECO:0000313" key="18">
    <source>
        <dbReference type="Proteomes" id="UP000273145"/>
    </source>
</evidence>
<evidence type="ECO:0000256" key="5">
    <source>
        <dbReference type="ARBA" id="ARBA00022598"/>
    </source>
</evidence>
<evidence type="ECO:0000256" key="14">
    <source>
        <dbReference type="PIRSR" id="PIRSR001529-2"/>
    </source>
</evidence>
<comment type="caution">
    <text evidence="12">Lacks conserved residue(s) required for the propagation of feature annotation.</text>
</comment>
<dbReference type="PROSITE" id="PS50862">
    <property type="entry name" value="AA_TRNA_LIGASE_II"/>
    <property type="match status" value="1"/>
</dbReference>
<dbReference type="Proteomes" id="UP000273145">
    <property type="component" value="Chromosome"/>
</dbReference>
<evidence type="ECO:0000256" key="1">
    <source>
        <dbReference type="ARBA" id="ARBA00004496"/>
    </source>
</evidence>
<dbReference type="SUPFAM" id="SSF55681">
    <property type="entry name" value="Class II aaRS and biotin synthetases"/>
    <property type="match status" value="1"/>
</dbReference>
<dbReference type="InterPro" id="IPR015866">
    <property type="entry name" value="Ser-tRNA-synth_1_N"/>
</dbReference>
<feature type="binding site" evidence="13">
    <location>
        <position position="383"/>
    </location>
    <ligand>
        <name>L-serine</name>
        <dbReference type="ChEBI" id="CHEBI:33384"/>
    </ligand>
</feature>
<dbReference type="InterPro" id="IPR045864">
    <property type="entry name" value="aa-tRNA-synth_II/BPL/LPL"/>
</dbReference>
<sequence>MLDVKIMRNDFERVEKALQDRGASLELISGFAPLDEKRRELLQESESLKNRRNMVSAEVAKRKKNKEDADELILEMRQVGDRIKELDDEVRALEAQIDELMLAIPNIPHQDVPVGASEEENVEVRRWSEPRQFDFTPKAHWDIAADLGILDFEAGAKVTGSRFTFYKGLGARLERALINFMMDLHSDEHGYEEMLPPYIVNQDSLYGTGQLPKFEEDLFKLTENGYYLIPTAEVPVTNFHRDEILNAEDLPRNYVAYSSCFRSEAGAAGRDTRGLIRQHQFNKVEMIKIVHPDQSYEELEKMTANAERVLQLLNLPYRVLALCTGDLGFTAAKTYDLEVWLPESGMYREISSCSNVEDFQARRANIRFRPEAKAKPEFVHTLNGSGLAVGRTVAAILENYQLEDGRVEVPEVLRPYMGNVEYISSNKLLARE</sequence>
<dbReference type="InterPro" id="IPR042103">
    <property type="entry name" value="SerRS_1_N_sf"/>
</dbReference>
<evidence type="ECO:0000256" key="12">
    <source>
        <dbReference type="HAMAP-Rule" id="MF_00176"/>
    </source>
</evidence>
<feature type="binding site" evidence="13">
    <location>
        <position position="262"/>
    </location>
    <ligand>
        <name>L-serine</name>
        <dbReference type="ChEBI" id="CHEBI:33384"/>
    </ligand>
</feature>
<comment type="catalytic activity">
    <reaction evidence="10 12">
        <text>tRNA(Sec) + L-serine + ATP = L-seryl-tRNA(Sec) + AMP + diphosphate + H(+)</text>
        <dbReference type="Rhea" id="RHEA:42580"/>
        <dbReference type="Rhea" id="RHEA-COMP:9742"/>
        <dbReference type="Rhea" id="RHEA-COMP:10128"/>
        <dbReference type="ChEBI" id="CHEBI:15378"/>
        <dbReference type="ChEBI" id="CHEBI:30616"/>
        <dbReference type="ChEBI" id="CHEBI:33019"/>
        <dbReference type="ChEBI" id="CHEBI:33384"/>
        <dbReference type="ChEBI" id="CHEBI:78442"/>
        <dbReference type="ChEBI" id="CHEBI:78533"/>
        <dbReference type="ChEBI" id="CHEBI:456215"/>
        <dbReference type="EC" id="6.1.1.11"/>
    </reaction>
</comment>
<dbReference type="PANTHER" id="PTHR43697">
    <property type="entry name" value="SERYL-TRNA SYNTHETASE"/>
    <property type="match status" value="1"/>
</dbReference>
<keyword evidence="6 12" id="KW-0547">Nucleotide-binding</keyword>
<organism evidence="17 18">
    <name type="scientific">Paenibacillus lentus</name>
    <dbReference type="NCBI Taxonomy" id="1338368"/>
    <lineage>
        <taxon>Bacteria</taxon>
        <taxon>Bacillati</taxon>
        <taxon>Bacillota</taxon>
        <taxon>Bacilli</taxon>
        <taxon>Bacillales</taxon>
        <taxon>Paenibacillaceae</taxon>
        <taxon>Paenibacillus</taxon>
    </lineage>
</organism>
<evidence type="ECO:0000256" key="3">
    <source>
        <dbReference type="ARBA" id="ARBA00010728"/>
    </source>
</evidence>
<evidence type="ECO:0000256" key="9">
    <source>
        <dbReference type="ARBA" id="ARBA00023146"/>
    </source>
</evidence>
<keyword evidence="5 12" id="KW-0436">Ligase</keyword>
<keyword evidence="8 12" id="KW-0648">Protein biosynthesis</keyword>
<feature type="binding site" evidence="12 13">
    <location>
        <position position="285"/>
    </location>
    <ligand>
        <name>L-serine</name>
        <dbReference type="ChEBI" id="CHEBI:33384"/>
    </ligand>
</feature>
<dbReference type="GO" id="GO:0005524">
    <property type="term" value="F:ATP binding"/>
    <property type="evidence" value="ECO:0007669"/>
    <property type="project" value="UniProtKB-UniRule"/>
</dbReference>
<dbReference type="GO" id="GO:0016260">
    <property type="term" value="P:selenocysteine biosynthetic process"/>
    <property type="evidence" value="ECO:0007669"/>
    <property type="project" value="UniProtKB-UniRule"/>
</dbReference>
<dbReference type="SUPFAM" id="SSF46589">
    <property type="entry name" value="tRNA-binding arm"/>
    <property type="match status" value="1"/>
</dbReference>
<evidence type="ECO:0000256" key="2">
    <source>
        <dbReference type="ARBA" id="ARBA00005045"/>
    </source>
</evidence>
<comment type="function">
    <text evidence="12">Catalyzes the attachment of serine to tRNA(Ser). Is also able to aminoacylate tRNA(Sec) with serine, to form the misacylated tRNA L-seryl-tRNA(Sec), which will be further converted into selenocysteinyl-tRNA(Sec).</text>
</comment>
<dbReference type="OrthoDB" id="9804647at2"/>
<dbReference type="GO" id="GO:0016740">
    <property type="term" value="F:transferase activity"/>
    <property type="evidence" value="ECO:0007669"/>
    <property type="project" value="UniProtKB-ARBA"/>
</dbReference>
<dbReference type="Gene3D" id="3.30.930.10">
    <property type="entry name" value="Bira Bifunctional Protein, Domain 2"/>
    <property type="match status" value="1"/>
</dbReference>
<comment type="similarity">
    <text evidence="3 12">Belongs to the class-II aminoacyl-tRNA synthetase family. Type-1 seryl-tRNA synthetase subfamily.</text>
</comment>
<keyword evidence="15" id="KW-0175">Coiled coil</keyword>
<feature type="binding site" evidence="12 14">
    <location>
        <begin position="262"/>
        <end position="264"/>
    </location>
    <ligand>
        <name>ATP</name>
        <dbReference type="ChEBI" id="CHEBI:30616"/>
    </ligand>
</feature>
<dbReference type="UniPathway" id="UPA00906">
    <property type="reaction ID" value="UER00895"/>
</dbReference>
<evidence type="ECO:0000313" key="17">
    <source>
        <dbReference type="EMBL" id="AZK45501.1"/>
    </source>
</evidence>
<dbReference type="InterPro" id="IPR006195">
    <property type="entry name" value="aa-tRNA-synth_II"/>
</dbReference>
<keyword evidence="9 12" id="KW-0030">Aminoacyl-tRNA synthetase</keyword>
<dbReference type="Pfam" id="PF00587">
    <property type="entry name" value="tRNA-synt_2b"/>
    <property type="match status" value="1"/>
</dbReference>
<dbReference type="KEGG" id="plen:EIM92_04230"/>
<name>A0A3Q8S3V9_9BACL</name>
<comment type="domain">
    <text evidence="12">Consists of two distinct domains, a catalytic core and a N-terminal extension that is involved in tRNA binding.</text>
</comment>
<dbReference type="InterPro" id="IPR033729">
    <property type="entry name" value="SerRS_core"/>
</dbReference>
<accession>A0A3Q8S3V9</accession>
<feature type="binding site" evidence="12 14">
    <location>
        <begin position="349"/>
        <end position="352"/>
    </location>
    <ligand>
        <name>ATP</name>
        <dbReference type="ChEBI" id="CHEBI:30616"/>
    </ligand>
</feature>
<feature type="binding site" evidence="13">
    <location>
        <position position="231"/>
    </location>
    <ligand>
        <name>L-serine</name>
        <dbReference type="ChEBI" id="CHEBI:33384"/>
    </ligand>
</feature>
<feature type="binding site" evidence="12">
    <location>
        <begin position="231"/>
        <end position="233"/>
    </location>
    <ligand>
        <name>L-serine</name>
        <dbReference type="ChEBI" id="CHEBI:33384"/>
    </ligand>
</feature>
<evidence type="ECO:0000256" key="10">
    <source>
        <dbReference type="ARBA" id="ARBA00047929"/>
    </source>
</evidence>
<evidence type="ECO:0000256" key="4">
    <source>
        <dbReference type="ARBA" id="ARBA00022490"/>
    </source>
</evidence>
<reference evidence="17 18" key="1">
    <citation type="submission" date="2018-11" db="EMBL/GenBank/DDBJ databases">
        <title>Genome sequencing of Paenibacillus lentus DSM25539(T).</title>
        <authorList>
            <person name="Kook J.-K."/>
            <person name="Park S.-N."/>
            <person name="Lim Y.K."/>
        </authorList>
    </citation>
    <scope>NUCLEOTIDE SEQUENCE [LARGE SCALE GENOMIC DNA]</scope>
    <source>
        <strain evidence="17 18">DSM 25539</strain>
    </source>
</reference>
<dbReference type="PIRSF" id="PIRSF001529">
    <property type="entry name" value="Ser-tRNA-synth_IIa"/>
    <property type="match status" value="1"/>
</dbReference>
<proteinExistence type="inferred from homology"/>
<comment type="pathway">
    <text evidence="2 12">Aminoacyl-tRNA biosynthesis; selenocysteinyl-tRNA(Sec) biosynthesis; L-seryl-tRNA(Sec) from L-serine and tRNA(Sec): step 1/1.</text>
</comment>
<dbReference type="NCBIfam" id="TIGR00414">
    <property type="entry name" value="serS"/>
    <property type="match status" value="1"/>
</dbReference>
<evidence type="ECO:0000259" key="16">
    <source>
        <dbReference type="PROSITE" id="PS50862"/>
    </source>
</evidence>
<keyword evidence="18" id="KW-1185">Reference proteome</keyword>